<sequence length="270" mass="31161">MRILNPFSILEFFNNGVFGNYWFDTGTPKLLVDIIDKEGINKDVLINKGSTFSGTFPSFKLETLDFATVLLQTGYLTIKSKSVVLGESTEYKLGIPNKEVYDSLFAYILGYYTNYDESQVKPMTNDMLNYILNLDELKLQRSFETLLHKIPNLLYGKLKKEFEAHYQILAISWLQLLGFDIEGELMTIKGRMDAILKQKDNVVIIEFKFSEIESMDNMLDDGLSQIIKNEYYKPYQDKNVILLSVAFQPRNVKCKLLSLKKALSLYNNKI</sequence>
<evidence type="ECO:0000313" key="1">
    <source>
        <dbReference type="EMBL" id="KZX17314.1"/>
    </source>
</evidence>
<dbReference type="PANTHER" id="PTHR34825:SF1">
    <property type="entry name" value="AAA-ATPASE-LIKE DOMAIN-CONTAINING PROTEIN"/>
    <property type="match status" value="1"/>
</dbReference>
<dbReference type="Pfam" id="PF08011">
    <property type="entry name" value="PDDEXK_9"/>
    <property type="match status" value="1"/>
</dbReference>
<protein>
    <recommendedName>
        <fullName evidence="3">PD-(D/E)XK nuclease superfamily protein</fullName>
    </recommendedName>
</protein>
<proteinExistence type="predicted"/>
<name>A0A166F4U4_9EURY</name>
<dbReference type="RefSeq" id="WP_066970681.1">
    <property type="nucleotide sequence ID" value="NZ_LWMT01000030.1"/>
</dbReference>
<evidence type="ECO:0008006" key="3">
    <source>
        <dbReference type="Google" id="ProtNLM"/>
    </source>
</evidence>
<evidence type="ECO:0000313" key="2">
    <source>
        <dbReference type="Proteomes" id="UP000077066"/>
    </source>
</evidence>
<gene>
    <name evidence="1" type="ORF">MBFIL_02420</name>
</gene>
<accession>A0A166F4U4</accession>
<dbReference type="InterPro" id="IPR012547">
    <property type="entry name" value="PDDEXK_9"/>
</dbReference>
<dbReference type="PATRIC" id="fig|55758.3.peg.269"/>
<keyword evidence="2" id="KW-1185">Reference proteome</keyword>
<dbReference type="OrthoDB" id="74831at2157"/>
<reference evidence="1 2" key="1">
    <citation type="submission" date="2016-04" db="EMBL/GenBank/DDBJ databases">
        <title>Genome sequence of Methanobrevibacter filiformis DSM 11501.</title>
        <authorList>
            <person name="Poehlein A."/>
            <person name="Seedorf H."/>
            <person name="Daniel R."/>
        </authorList>
    </citation>
    <scope>NUCLEOTIDE SEQUENCE [LARGE SCALE GENOMIC DNA]</scope>
    <source>
        <strain evidence="1 2">DSM 11501</strain>
    </source>
</reference>
<comment type="caution">
    <text evidence="1">The sequence shown here is derived from an EMBL/GenBank/DDBJ whole genome shotgun (WGS) entry which is preliminary data.</text>
</comment>
<dbReference type="Proteomes" id="UP000077066">
    <property type="component" value="Unassembled WGS sequence"/>
</dbReference>
<dbReference type="PANTHER" id="PTHR34825">
    <property type="entry name" value="CONSERVED PROTEIN, WITH A WEAK D-GALACTARATE DEHYDRATASE/ALTRONATE HYDROLASE DOMAIN"/>
    <property type="match status" value="1"/>
</dbReference>
<dbReference type="EMBL" id="LWMT01000030">
    <property type="protein sequence ID" value="KZX17314.1"/>
    <property type="molecule type" value="Genomic_DNA"/>
</dbReference>
<organism evidence="1 2">
    <name type="scientific">Methanobrevibacter filiformis</name>
    <dbReference type="NCBI Taxonomy" id="55758"/>
    <lineage>
        <taxon>Archaea</taxon>
        <taxon>Methanobacteriati</taxon>
        <taxon>Methanobacteriota</taxon>
        <taxon>Methanomada group</taxon>
        <taxon>Methanobacteria</taxon>
        <taxon>Methanobacteriales</taxon>
        <taxon>Methanobacteriaceae</taxon>
        <taxon>Methanobrevibacter</taxon>
    </lineage>
</organism>
<dbReference type="AlphaFoldDB" id="A0A166F4U4"/>